<evidence type="ECO:0000313" key="3">
    <source>
        <dbReference type="Proteomes" id="UP001177140"/>
    </source>
</evidence>
<proteinExistence type="predicted"/>
<reference evidence="2" key="1">
    <citation type="submission" date="2022-03" db="EMBL/GenBank/DDBJ databases">
        <title>A functionally conserved STORR gene fusion in Papaver species that diverged 16.8 million years ago.</title>
        <authorList>
            <person name="Catania T."/>
        </authorList>
    </citation>
    <scope>NUCLEOTIDE SEQUENCE</scope>
    <source>
        <strain evidence="2">S-191538</strain>
    </source>
</reference>
<dbReference type="PANTHER" id="PTHR46354">
    <property type="entry name" value="DOG1 DOMAIN-CONTAINING PROTEIN"/>
    <property type="match status" value="1"/>
</dbReference>
<dbReference type="PROSITE" id="PS51806">
    <property type="entry name" value="DOG1"/>
    <property type="match status" value="1"/>
</dbReference>
<comment type="caution">
    <text evidence="2">The sequence shown here is derived from an EMBL/GenBank/DDBJ whole genome shotgun (WGS) entry which is preliminary data.</text>
</comment>
<protein>
    <recommendedName>
        <fullName evidence="1">DOG1 domain-containing protein</fullName>
    </recommendedName>
</protein>
<organism evidence="2 3">
    <name type="scientific">Papaver nudicaule</name>
    <name type="common">Iceland poppy</name>
    <dbReference type="NCBI Taxonomy" id="74823"/>
    <lineage>
        <taxon>Eukaryota</taxon>
        <taxon>Viridiplantae</taxon>
        <taxon>Streptophyta</taxon>
        <taxon>Embryophyta</taxon>
        <taxon>Tracheophyta</taxon>
        <taxon>Spermatophyta</taxon>
        <taxon>Magnoliopsida</taxon>
        <taxon>Ranunculales</taxon>
        <taxon>Papaveraceae</taxon>
        <taxon>Papaveroideae</taxon>
        <taxon>Papaver</taxon>
    </lineage>
</organism>
<name>A0AA41W005_PAPNU</name>
<dbReference type="EMBL" id="JAJJMA010330425">
    <property type="protein sequence ID" value="MCL7050675.1"/>
    <property type="molecule type" value="Genomic_DNA"/>
</dbReference>
<dbReference type="AlphaFoldDB" id="A0AA41W005"/>
<sequence length="98" mass="11039">MASLQEKVADCPLTRLANNSHDSDTESHIGNVEQALDAYSKDLASVLVESDKLRMNTLKELIGIFTPLQAVEYLIAGKKLHLCMHQWGQQRDHRHGRT</sequence>
<gene>
    <name evidence="2" type="ORF">MKW94_011444</name>
</gene>
<dbReference type="Proteomes" id="UP001177140">
    <property type="component" value="Unassembled WGS sequence"/>
</dbReference>
<dbReference type="GO" id="GO:0043565">
    <property type="term" value="F:sequence-specific DNA binding"/>
    <property type="evidence" value="ECO:0007669"/>
    <property type="project" value="InterPro"/>
</dbReference>
<feature type="domain" description="DOG1" evidence="1">
    <location>
        <begin position="1"/>
        <end position="94"/>
    </location>
</feature>
<evidence type="ECO:0000259" key="1">
    <source>
        <dbReference type="PROSITE" id="PS51806"/>
    </source>
</evidence>
<dbReference type="InterPro" id="IPR025422">
    <property type="entry name" value="TGA_domain"/>
</dbReference>
<dbReference type="GO" id="GO:0006351">
    <property type="term" value="P:DNA-templated transcription"/>
    <property type="evidence" value="ECO:0007669"/>
    <property type="project" value="InterPro"/>
</dbReference>
<keyword evidence="3" id="KW-1185">Reference proteome</keyword>
<dbReference type="InterPro" id="IPR051886">
    <property type="entry name" value="Seed_Dev/Stress_Resp_Reg"/>
</dbReference>
<dbReference type="PANTHER" id="PTHR46354:SF7">
    <property type="entry name" value="PROTEIN DOG1-LIKE 1"/>
    <property type="match status" value="1"/>
</dbReference>
<accession>A0AA41W005</accession>
<evidence type="ECO:0000313" key="2">
    <source>
        <dbReference type="EMBL" id="MCL7050675.1"/>
    </source>
</evidence>